<dbReference type="AlphaFoldDB" id="A0A1B7NQ87"/>
<dbReference type="InterPro" id="IPR050142">
    <property type="entry name" value="MADS-box/MEF2_TF"/>
</dbReference>
<dbReference type="Pfam" id="PF00319">
    <property type="entry name" value="SRF-TF"/>
    <property type="match status" value="1"/>
</dbReference>
<evidence type="ECO:0000256" key="4">
    <source>
        <dbReference type="ARBA" id="ARBA00023163"/>
    </source>
</evidence>
<accession>A0A1B7NQ87</accession>
<feature type="region of interest" description="Disordered" evidence="6">
    <location>
        <begin position="626"/>
        <end position="686"/>
    </location>
</feature>
<keyword evidence="2" id="KW-0805">Transcription regulation</keyword>
<proteinExistence type="predicted"/>
<dbReference type="GO" id="GO:0003677">
    <property type="term" value="F:DNA binding"/>
    <property type="evidence" value="ECO:0007669"/>
    <property type="project" value="UniProtKB-KW"/>
</dbReference>
<feature type="compositionally biased region" description="Low complexity" evidence="6">
    <location>
        <begin position="482"/>
        <end position="491"/>
    </location>
</feature>
<dbReference type="PROSITE" id="PS50066">
    <property type="entry name" value="MADS_BOX_2"/>
    <property type="match status" value="1"/>
</dbReference>
<comment type="subcellular location">
    <subcellularLocation>
        <location evidence="1">Nucleus</location>
    </subcellularLocation>
</comment>
<feature type="compositionally biased region" description="Gly residues" evidence="6">
    <location>
        <begin position="662"/>
        <end position="673"/>
    </location>
</feature>
<evidence type="ECO:0000256" key="5">
    <source>
        <dbReference type="ARBA" id="ARBA00023242"/>
    </source>
</evidence>
<evidence type="ECO:0000256" key="6">
    <source>
        <dbReference type="SAM" id="MobiDB-lite"/>
    </source>
</evidence>
<dbReference type="GO" id="GO:0005634">
    <property type="term" value="C:nucleus"/>
    <property type="evidence" value="ECO:0007669"/>
    <property type="project" value="UniProtKB-SubCell"/>
</dbReference>
<dbReference type="GO" id="GO:0045944">
    <property type="term" value="P:positive regulation of transcription by RNA polymerase II"/>
    <property type="evidence" value="ECO:0007669"/>
    <property type="project" value="UniProtKB-ARBA"/>
</dbReference>
<feature type="compositionally biased region" description="Basic and acidic residues" evidence="6">
    <location>
        <begin position="362"/>
        <end position="372"/>
    </location>
</feature>
<dbReference type="SUPFAM" id="SSF55455">
    <property type="entry name" value="SRF-like"/>
    <property type="match status" value="1"/>
</dbReference>
<keyword evidence="9" id="KW-1185">Reference proteome</keyword>
<evidence type="ECO:0000256" key="3">
    <source>
        <dbReference type="ARBA" id="ARBA00023125"/>
    </source>
</evidence>
<dbReference type="PANTHER" id="PTHR48019">
    <property type="entry name" value="SERUM RESPONSE FACTOR HOMOLOG"/>
    <property type="match status" value="1"/>
</dbReference>
<sequence length="686" mass="73383">MCETRRVSLLNNRTFLKRKGGLFKKAHELSVLCSVDVAVIIFGHNKKLYEFSSGDINETLGRYQYYGQPHEHKGPADFAGKQNLDDDDEEDVSGAEDIIPPQNHNMVPPPMQGQPTFQHINHHPSASPPMPNGVFHPRHGTPQPVISRPSSRNNLQRVGSGLVPQQQRHHATPPPPQNGYAAYMPNPAIYNPQTNSNIPRQAPRPGQYPYPPPMPQHQPPPQHPSQQPPPQPPPQHHPHQQHQHPPVAPPPPTQHQHQSQPQPPRNHTPQPHHQPMRQPPLPYMQDQQRRQSVPPAFPPSERQVPPHSRSPQPHPPPKTEHSQTPPPPKPLPSKSRSIFTPIDDRGSVLAQHFGFGPQSDSPKTDSPLKPEPDNADSTNHSAPHPLPPPFVRPTTLPAQPQRTHSLSSIPDATSISRSNSLQVGAKRPRLKVQIPSENSDDAGSATADSSPRESTGNTVATPARGSSDTGHSGVVLPPPSPSASTLLSAGAQGPPNPFARPPPPSSVVNSSSQNNGAGAGYSNTSNTNNNSNNSNNSLTNNNHSHSSSSNNNNSNSNSIDTPISALPSRFVSDTLLPSPSSFYPEWGFGRSGPDSNVLPSPLIFPTPVVTSGPGFSSSNAISNNANANSNSHAHSGSSLKEVMVEDGSGAGMDKKRKSPEGSGSGMSAVGGGASASITAGKRVKVE</sequence>
<dbReference type="Gene3D" id="3.40.1810.10">
    <property type="entry name" value="Transcription factor, MADS-box"/>
    <property type="match status" value="1"/>
</dbReference>
<evidence type="ECO:0000259" key="7">
    <source>
        <dbReference type="PROSITE" id="PS50066"/>
    </source>
</evidence>
<protein>
    <recommendedName>
        <fullName evidence="7">MADS-box domain-containing protein</fullName>
    </recommendedName>
</protein>
<feature type="region of interest" description="Disordered" evidence="6">
    <location>
        <begin position="68"/>
        <end position="97"/>
    </location>
</feature>
<feature type="compositionally biased region" description="Low complexity" evidence="6">
    <location>
        <begin position="626"/>
        <end position="638"/>
    </location>
</feature>
<dbReference type="InterPro" id="IPR002100">
    <property type="entry name" value="TF_MADSbox"/>
</dbReference>
<feature type="compositionally biased region" description="Low complexity" evidence="6">
    <location>
        <begin position="302"/>
        <end position="311"/>
    </location>
</feature>
<evidence type="ECO:0000256" key="1">
    <source>
        <dbReference type="ARBA" id="ARBA00004123"/>
    </source>
</evidence>
<dbReference type="InterPro" id="IPR036879">
    <property type="entry name" value="TF_MADSbox_sf"/>
</dbReference>
<feature type="compositionally biased region" description="Pro residues" evidence="6">
    <location>
        <begin position="494"/>
        <end position="505"/>
    </location>
</feature>
<feature type="domain" description="MADS-box" evidence="7">
    <location>
        <begin position="14"/>
        <end position="55"/>
    </location>
</feature>
<keyword evidence="4" id="KW-0804">Transcription</keyword>
<evidence type="ECO:0000313" key="8">
    <source>
        <dbReference type="EMBL" id="OAX78982.1"/>
    </source>
</evidence>
<dbReference type="STRING" id="1658172.A0A1B7NQ87"/>
<keyword evidence="5" id="KW-0539">Nucleus</keyword>
<comment type="caution">
    <text evidence="8">The sequence shown here is derived from an EMBL/GenBank/DDBJ whole genome shotgun (WGS) entry which is preliminary data.</text>
</comment>
<feature type="compositionally biased region" description="Pro residues" evidence="6">
    <location>
        <begin position="206"/>
        <end position="235"/>
    </location>
</feature>
<gene>
    <name evidence="8" type="ORF">ACJ72_06703</name>
</gene>
<dbReference type="Proteomes" id="UP000091918">
    <property type="component" value="Unassembled WGS sequence"/>
</dbReference>
<feature type="compositionally biased region" description="Polar residues" evidence="6">
    <location>
        <begin position="396"/>
        <end position="422"/>
    </location>
</feature>
<feature type="compositionally biased region" description="Polar residues" evidence="6">
    <location>
        <begin position="148"/>
        <end position="157"/>
    </location>
</feature>
<evidence type="ECO:0000256" key="2">
    <source>
        <dbReference type="ARBA" id="ARBA00023015"/>
    </source>
</evidence>
<keyword evidence="3" id="KW-0238">DNA-binding</keyword>
<dbReference type="PRINTS" id="PR00404">
    <property type="entry name" value="MADSDOMAIN"/>
</dbReference>
<dbReference type="GO" id="GO:0046983">
    <property type="term" value="F:protein dimerization activity"/>
    <property type="evidence" value="ECO:0007669"/>
    <property type="project" value="InterPro"/>
</dbReference>
<dbReference type="OrthoDB" id="1898716at2759"/>
<feature type="compositionally biased region" description="Low complexity" evidence="6">
    <location>
        <begin position="506"/>
        <end position="558"/>
    </location>
</feature>
<reference evidence="8 9" key="1">
    <citation type="submission" date="2015-07" db="EMBL/GenBank/DDBJ databases">
        <title>Emmonsia species relationships and genome sequence.</title>
        <authorList>
            <person name="Cuomo C.A."/>
            <person name="Schwartz I.S."/>
            <person name="Kenyon C."/>
            <person name="de Hoog G.S."/>
            <person name="Govender N.P."/>
            <person name="Botha A."/>
            <person name="Moreno L."/>
            <person name="de Vries M."/>
            <person name="Munoz J.F."/>
            <person name="Stielow J.B."/>
        </authorList>
    </citation>
    <scope>NUCLEOTIDE SEQUENCE [LARGE SCALE GENOMIC DNA]</scope>
    <source>
        <strain evidence="8 9">CBS 136260</strain>
    </source>
</reference>
<feature type="compositionally biased region" description="Polar residues" evidence="6">
    <location>
        <begin position="452"/>
        <end position="470"/>
    </location>
</feature>
<evidence type="ECO:0000313" key="9">
    <source>
        <dbReference type="Proteomes" id="UP000091918"/>
    </source>
</evidence>
<dbReference type="EMBL" id="LGUA01001212">
    <property type="protein sequence ID" value="OAX78982.1"/>
    <property type="molecule type" value="Genomic_DNA"/>
</dbReference>
<organism evidence="8 9">
    <name type="scientific">Emergomyces africanus</name>
    <dbReference type="NCBI Taxonomy" id="1955775"/>
    <lineage>
        <taxon>Eukaryota</taxon>
        <taxon>Fungi</taxon>
        <taxon>Dikarya</taxon>
        <taxon>Ascomycota</taxon>
        <taxon>Pezizomycotina</taxon>
        <taxon>Eurotiomycetes</taxon>
        <taxon>Eurotiomycetidae</taxon>
        <taxon>Onygenales</taxon>
        <taxon>Ajellomycetaceae</taxon>
        <taxon>Emergomyces</taxon>
    </lineage>
</organism>
<feature type="compositionally biased region" description="Acidic residues" evidence="6">
    <location>
        <begin position="85"/>
        <end position="94"/>
    </location>
</feature>
<name>A0A1B7NQ87_9EURO</name>
<feature type="region of interest" description="Disordered" evidence="6">
    <location>
        <begin position="111"/>
        <end position="561"/>
    </location>
</feature>
<dbReference type="SMART" id="SM00432">
    <property type="entry name" value="MADS"/>
    <property type="match status" value="1"/>
</dbReference>